<dbReference type="PANTHER" id="PTHR46579">
    <property type="entry name" value="F5/8 TYPE C DOMAIN-CONTAINING PROTEIN-RELATED"/>
    <property type="match status" value="1"/>
</dbReference>
<sequence length="830" mass="93912">MCSYQHLTRFLTLDVYIFTFSTRGACRFVVMSRKRAKIDWDSADKSLYWEDGFTDATKKLKSASSQITEPELCKADVYHDIPDNHDSFDVPECDNIFIGGDKTSDDNAEFDIDADADNAEWLLEDDPTVQTKQLDDCVYALLKLAKKHSWTDQCLYETLSLLRTLLPYGNQLPKSVKGLRKYMFAKVKVGLHPTILKYCPKCCRNTSDFCQCGKPTAHFVRYDSNAQLIRIIRKYREEIISYPEQVKEKPGYSDVQSGKTYADKLKRVPSDCFPLSLGEFVDGASYVNSTSNTTWPICVSVHNLAPAHRHSCSNVILLGLWHGTEKPDWNYIARIFDDFYDQILTVDGLKFYVFCSLLTCDLPARASFLNCMGVNACNACIYCKIFGKRENSRMVYASGVYEPRTKDEFTFNATLADAKNAGKKKNVAIGSVRGTSAIHRHLTIPDDIASDGMHTGYCGPPKDDLKKLINGHKEGELRIRSISDGNLREMNQMLHGIQYPYEISRRPQCFQDFTHFKASVWSLYLRFLVPTIVLTTLTETHPQQVHCILLYSAATELVTKDVVTEAELKTAQKLLDEWSAMRGTTFGQSGLTLKAHESTHFPSQVRQHGPLSKHSAFFGEHAIGIYGKFLTCKSFNIAGKQFAERFDAAYQLRIWEDDGTLNPDITKIVGNRSNRVHSTGSCVLIQSDNMFYAMISAAFPTVNQFMMQERIFINSQRFDVGCPANSFVFYEDGKGGFRVGMLKLIFKCLEQTFFVIDALKKSPIQKLFQCNAESSLFDPYAFRYAVFCKTPVKVAATDIVSATSVICKGFSVTCKNKLFVIGMSCFYEHH</sequence>
<dbReference type="InterPro" id="IPR009667">
    <property type="entry name" value="DUF1258"/>
</dbReference>
<accession>A0A7E4VXP2</accession>
<keyword evidence="1" id="KW-1185">Reference proteome</keyword>
<proteinExistence type="predicted"/>
<name>A0A7E4VXP2_PANRE</name>
<dbReference type="WBParaSite" id="Pan_g4704.t1">
    <property type="protein sequence ID" value="Pan_g4704.t1"/>
    <property type="gene ID" value="Pan_g4704"/>
</dbReference>
<organism evidence="1 2">
    <name type="scientific">Panagrellus redivivus</name>
    <name type="common">Microworm</name>
    <dbReference type="NCBI Taxonomy" id="6233"/>
    <lineage>
        <taxon>Eukaryota</taxon>
        <taxon>Metazoa</taxon>
        <taxon>Ecdysozoa</taxon>
        <taxon>Nematoda</taxon>
        <taxon>Chromadorea</taxon>
        <taxon>Rhabditida</taxon>
        <taxon>Tylenchina</taxon>
        <taxon>Panagrolaimomorpha</taxon>
        <taxon>Panagrolaimoidea</taxon>
        <taxon>Panagrolaimidae</taxon>
        <taxon>Panagrellus</taxon>
    </lineage>
</organism>
<protein>
    <submittedName>
        <fullName evidence="2">Transposon protein, putative, CACTA, En/Spm sub-class</fullName>
    </submittedName>
</protein>
<evidence type="ECO:0000313" key="1">
    <source>
        <dbReference type="Proteomes" id="UP000492821"/>
    </source>
</evidence>
<dbReference type="AlphaFoldDB" id="A0A7E4VXP2"/>
<dbReference type="Pfam" id="PF06869">
    <property type="entry name" value="DUF1258"/>
    <property type="match status" value="1"/>
</dbReference>
<reference evidence="2" key="2">
    <citation type="submission" date="2020-10" db="UniProtKB">
        <authorList>
            <consortium name="WormBaseParasite"/>
        </authorList>
    </citation>
    <scope>IDENTIFICATION</scope>
</reference>
<reference evidence="1" key="1">
    <citation type="journal article" date="2013" name="Genetics">
        <title>The draft genome and transcriptome of Panagrellus redivivus are shaped by the harsh demands of a free-living lifestyle.</title>
        <authorList>
            <person name="Srinivasan J."/>
            <person name="Dillman A.R."/>
            <person name="Macchietto M.G."/>
            <person name="Heikkinen L."/>
            <person name="Lakso M."/>
            <person name="Fracchia K.M."/>
            <person name="Antoshechkin I."/>
            <person name="Mortazavi A."/>
            <person name="Wong G."/>
            <person name="Sternberg P.W."/>
        </authorList>
    </citation>
    <scope>NUCLEOTIDE SEQUENCE [LARGE SCALE GENOMIC DNA]</scope>
    <source>
        <strain evidence="1">MT8872</strain>
    </source>
</reference>
<evidence type="ECO:0000313" key="2">
    <source>
        <dbReference type="WBParaSite" id="Pan_g4704.t1"/>
    </source>
</evidence>
<dbReference type="Proteomes" id="UP000492821">
    <property type="component" value="Unassembled WGS sequence"/>
</dbReference>
<dbReference type="PANTHER" id="PTHR46579:SF1">
    <property type="entry name" value="F5_8 TYPE C DOMAIN-CONTAINING PROTEIN"/>
    <property type="match status" value="1"/>
</dbReference>